<comment type="caution">
    <text evidence="2">The sequence shown here is derived from an EMBL/GenBank/DDBJ whole genome shotgun (WGS) entry which is preliminary data.</text>
</comment>
<proteinExistence type="predicted"/>
<protein>
    <submittedName>
        <fullName evidence="2">Uncharacterized protein</fullName>
    </submittedName>
</protein>
<organism evidence="2 3">
    <name type="scientific">Platanthera zijinensis</name>
    <dbReference type="NCBI Taxonomy" id="2320716"/>
    <lineage>
        <taxon>Eukaryota</taxon>
        <taxon>Viridiplantae</taxon>
        <taxon>Streptophyta</taxon>
        <taxon>Embryophyta</taxon>
        <taxon>Tracheophyta</taxon>
        <taxon>Spermatophyta</taxon>
        <taxon>Magnoliopsida</taxon>
        <taxon>Liliopsida</taxon>
        <taxon>Asparagales</taxon>
        <taxon>Orchidaceae</taxon>
        <taxon>Orchidoideae</taxon>
        <taxon>Orchideae</taxon>
        <taxon>Orchidinae</taxon>
        <taxon>Platanthera</taxon>
    </lineage>
</organism>
<accession>A0AAP0BH27</accession>
<sequence length="59" mass="6764">MEFPPKMLNKKLPRREEDLTPPGKHKERAAASTRIRCRSTDCETLQSGRIWPDTHSSGD</sequence>
<evidence type="ECO:0000256" key="1">
    <source>
        <dbReference type="SAM" id="MobiDB-lite"/>
    </source>
</evidence>
<reference evidence="2 3" key="1">
    <citation type="journal article" date="2022" name="Nat. Plants">
        <title>Genomes of leafy and leafless Platanthera orchids illuminate the evolution of mycoheterotrophy.</title>
        <authorList>
            <person name="Li M.H."/>
            <person name="Liu K.W."/>
            <person name="Li Z."/>
            <person name="Lu H.C."/>
            <person name="Ye Q.L."/>
            <person name="Zhang D."/>
            <person name="Wang J.Y."/>
            <person name="Li Y.F."/>
            <person name="Zhong Z.M."/>
            <person name="Liu X."/>
            <person name="Yu X."/>
            <person name="Liu D.K."/>
            <person name="Tu X.D."/>
            <person name="Liu B."/>
            <person name="Hao Y."/>
            <person name="Liao X.Y."/>
            <person name="Jiang Y.T."/>
            <person name="Sun W.H."/>
            <person name="Chen J."/>
            <person name="Chen Y.Q."/>
            <person name="Ai Y."/>
            <person name="Zhai J.W."/>
            <person name="Wu S.S."/>
            <person name="Zhou Z."/>
            <person name="Hsiao Y.Y."/>
            <person name="Wu W.L."/>
            <person name="Chen Y.Y."/>
            <person name="Lin Y.F."/>
            <person name="Hsu J.L."/>
            <person name="Li C.Y."/>
            <person name="Wang Z.W."/>
            <person name="Zhao X."/>
            <person name="Zhong W.Y."/>
            <person name="Ma X.K."/>
            <person name="Ma L."/>
            <person name="Huang J."/>
            <person name="Chen G.Z."/>
            <person name="Huang M.Z."/>
            <person name="Huang L."/>
            <person name="Peng D.H."/>
            <person name="Luo Y.B."/>
            <person name="Zou S.Q."/>
            <person name="Chen S.P."/>
            <person name="Lan S."/>
            <person name="Tsai W.C."/>
            <person name="Van de Peer Y."/>
            <person name="Liu Z.J."/>
        </authorList>
    </citation>
    <scope>NUCLEOTIDE SEQUENCE [LARGE SCALE GENOMIC DNA]</scope>
    <source>
        <strain evidence="2">Lor287</strain>
    </source>
</reference>
<evidence type="ECO:0000313" key="3">
    <source>
        <dbReference type="Proteomes" id="UP001418222"/>
    </source>
</evidence>
<evidence type="ECO:0000313" key="2">
    <source>
        <dbReference type="EMBL" id="KAK8936876.1"/>
    </source>
</evidence>
<keyword evidence="3" id="KW-1185">Reference proteome</keyword>
<gene>
    <name evidence="2" type="ORF">KSP39_PZI012291</name>
</gene>
<dbReference type="Proteomes" id="UP001418222">
    <property type="component" value="Unassembled WGS sequence"/>
</dbReference>
<name>A0AAP0BH27_9ASPA</name>
<dbReference type="EMBL" id="JBBWWQ010000010">
    <property type="protein sequence ID" value="KAK8936876.1"/>
    <property type="molecule type" value="Genomic_DNA"/>
</dbReference>
<dbReference type="AlphaFoldDB" id="A0AAP0BH27"/>
<feature type="region of interest" description="Disordered" evidence="1">
    <location>
        <begin position="1"/>
        <end position="33"/>
    </location>
</feature>